<keyword evidence="2" id="KW-0436">Ligase</keyword>
<feature type="region of interest" description="Disordered" evidence="4">
    <location>
        <begin position="1"/>
        <end position="28"/>
    </location>
</feature>
<evidence type="ECO:0000256" key="4">
    <source>
        <dbReference type="SAM" id="MobiDB-lite"/>
    </source>
</evidence>
<evidence type="ECO:0000259" key="5">
    <source>
        <dbReference type="PROSITE" id="PS50160"/>
    </source>
</evidence>
<dbReference type="Proteomes" id="UP000243688">
    <property type="component" value="Unassembled WGS sequence"/>
</dbReference>
<dbReference type="GO" id="GO:0006281">
    <property type="term" value="P:DNA repair"/>
    <property type="evidence" value="ECO:0007669"/>
    <property type="project" value="InterPro"/>
</dbReference>
<evidence type="ECO:0000313" key="7">
    <source>
        <dbReference type="Proteomes" id="UP000243688"/>
    </source>
</evidence>
<dbReference type="AlphaFoldDB" id="A0A2A6DYQ3"/>
<feature type="domain" description="ATP-dependent DNA ligase family profile" evidence="5">
    <location>
        <begin position="127"/>
        <end position="253"/>
    </location>
</feature>
<dbReference type="EMBL" id="MOXJ01000033">
    <property type="protein sequence ID" value="PDO09627.1"/>
    <property type="molecule type" value="Genomic_DNA"/>
</dbReference>
<feature type="region of interest" description="Disordered" evidence="4">
    <location>
        <begin position="272"/>
        <end position="300"/>
    </location>
</feature>
<dbReference type="GO" id="GO:0003910">
    <property type="term" value="F:DNA ligase (ATP) activity"/>
    <property type="evidence" value="ECO:0007669"/>
    <property type="project" value="UniProtKB-EC"/>
</dbReference>
<reference evidence="6 7" key="1">
    <citation type="submission" date="2016-12" db="EMBL/GenBank/DDBJ databases">
        <title>Candidatus Reconcilibacillus cellulovorans genome.</title>
        <authorList>
            <person name="Kolinko S."/>
            <person name="Wu Y.-W."/>
            <person name="Tachea F."/>
            <person name="Denzel E."/>
            <person name="Hiras J."/>
            <person name="Baecker N."/>
            <person name="Chan L.J."/>
            <person name="Eichorst S.A."/>
            <person name="Frey D."/>
            <person name="Adams P.D."/>
            <person name="Pray T."/>
            <person name="Tanjore D."/>
            <person name="Petzold C.J."/>
            <person name="Gladden J.M."/>
            <person name="Simmons B.A."/>
            <person name="Singer S.W."/>
        </authorList>
    </citation>
    <scope>NUCLEOTIDE SEQUENCE [LARGE SCALE GENOMIC DNA]</scope>
    <source>
        <strain evidence="6">JTherm</strain>
    </source>
</reference>
<proteinExistence type="inferred from homology"/>
<comment type="caution">
    <text evidence="6">The sequence shown here is derived from an EMBL/GenBank/DDBJ whole genome shotgun (WGS) entry which is preliminary data.</text>
</comment>
<evidence type="ECO:0000256" key="3">
    <source>
        <dbReference type="ARBA" id="ARBA00034003"/>
    </source>
</evidence>
<dbReference type="InterPro" id="IPR012340">
    <property type="entry name" value="NA-bd_OB-fold"/>
</dbReference>
<dbReference type="GO" id="GO:0005524">
    <property type="term" value="F:ATP binding"/>
    <property type="evidence" value="ECO:0007669"/>
    <property type="project" value="InterPro"/>
</dbReference>
<dbReference type="InterPro" id="IPR012310">
    <property type="entry name" value="DNA_ligase_ATP-dep_cent"/>
</dbReference>
<dbReference type="GO" id="GO:0006310">
    <property type="term" value="P:DNA recombination"/>
    <property type="evidence" value="ECO:0007669"/>
    <property type="project" value="InterPro"/>
</dbReference>
<protein>
    <recommendedName>
        <fullName evidence="5">ATP-dependent DNA ligase family profile domain-containing protein</fullName>
    </recommendedName>
</protein>
<feature type="compositionally biased region" description="Basic and acidic residues" evidence="4">
    <location>
        <begin position="1"/>
        <end position="12"/>
    </location>
</feature>
<dbReference type="SUPFAM" id="SSF50249">
    <property type="entry name" value="Nucleic acid-binding proteins"/>
    <property type="match status" value="1"/>
</dbReference>
<dbReference type="InterPro" id="IPR050191">
    <property type="entry name" value="ATP-dep_DNA_ligase"/>
</dbReference>
<organism evidence="6 7">
    <name type="scientific">Candidatus Reconcilbacillus cellulovorans</name>
    <dbReference type="NCBI Taxonomy" id="1906605"/>
    <lineage>
        <taxon>Bacteria</taxon>
        <taxon>Bacillati</taxon>
        <taxon>Bacillota</taxon>
        <taxon>Bacilli</taxon>
        <taxon>Bacillales</taxon>
        <taxon>Paenibacillaceae</taxon>
        <taxon>Candidatus Reconcilbacillus</taxon>
    </lineage>
</organism>
<dbReference type="PANTHER" id="PTHR45674">
    <property type="entry name" value="DNA LIGASE 1/3 FAMILY MEMBER"/>
    <property type="match status" value="1"/>
</dbReference>
<dbReference type="Gene3D" id="2.40.50.140">
    <property type="entry name" value="Nucleic acid-binding proteins"/>
    <property type="match status" value="1"/>
</dbReference>
<gene>
    <name evidence="6" type="ORF">BLM47_11640</name>
</gene>
<name>A0A2A6DYQ3_9BACL</name>
<dbReference type="Gene3D" id="3.30.1490.70">
    <property type="match status" value="1"/>
</dbReference>
<dbReference type="SUPFAM" id="SSF56091">
    <property type="entry name" value="DNA ligase/mRNA capping enzyme, catalytic domain"/>
    <property type="match status" value="1"/>
</dbReference>
<sequence length="347" mass="38266">MTARTNDPEDRASGTPARAPVPPREPMAPIPCDELPSGPDWAYQLKWDGVRLLAVTGGGAVRLFSRRGRDKTNVYPELREALSALPHTVLLDGEAVVFDPARMRPDFHRILRRERTAVGSTPGRVRALAEQAPATYAVFDLLHLDGRDLRGVPLRERHERLLELLPRPTERLLAVELFPDGQRLWRWVEQHGWEGVVGKRLSSPYREGKRHRDWFKKKAAVILEAAVVGVVFRSDQVASLVVERQGFPLGRVGVGLDERTKAALAAYADAHRLEEPPTGGRTDEPGRLDEAGRPAEPDGERVVRLSRPLAVIVSGLELTPSGQLRHPKLIGIAPIPGESANGGESKP</sequence>
<feature type="compositionally biased region" description="Pro residues" evidence="4">
    <location>
        <begin position="19"/>
        <end position="28"/>
    </location>
</feature>
<evidence type="ECO:0000256" key="2">
    <source>
        <dbReference type="ARBA" id="ARBA00022598"/>
    </source>
</evidence>
<dbReference type="Gene3D" id="3.30.470.30">
    <property type="entry name" value="DNA ligase/mRNA capping enzyme"/>
    <property type="match status" value="1"/>
</dbReference>
<comment type="similarity">
    <text evidence="1">Belongs to the ATP-dependent DNA ligase family.</text>
</comment>
<dbReference type="PANTHER" id="PTHR45674:SF4">
    <property type="entry name" value="DNA LIGASE 1"/>
    <property type="match status" value="1"/>
</dbReference>
<accession>A0A2A6DYQ3</accession>
<evidence type="ECO:0000256" key="1">
    <source>
        <dbReference type="ARBA" id="ARBA00007572"/>
    </source>
</evidence>
<dbReference type="Pfam" id="PF01068">
    <property type="entry name" value="DNA_ligase_A_M"/>
    <property type="match status" value="1"/>
</dbReference>
<comment type="catalytic activity">
    <reaction evidence="3">
        <text>ATP + (deoxyribonucleotide)n-3'-hydroxyl + 5'-phospho-(deoxyribonucleotide)m = (deoxyribonucleotide)n+m + AMP + diphosphate.</text>
        <dbReference type="EC" id="6.5.1.1"/>
    </reaction>
</comment>
<evidence type="ECO:0000313" key="6">
    <source>
        <dbReference type="EMBL" id="PDO09627.1"/>
    </source>
</evidence>
<dbReference type="PROSITE" id="PS50160">
    <property type="entry name" value="DNA_LIGASE_A3"/>
    <property type="match status" value="1"/>
</dbReference>
<dbReference type="CDD" id="cd07906">
    <property type="entry name" value="Adenylation_DNA_ligase_LigD_LigC"/>
    <property type="match status" value="1"/>
</dbReference>